<organism evidence="3 4">
    <name type="scientific">Herbidospora galbida</name>
    <dbReference type="NCBI Taxonomy" id="2575442"/>
    <lineage>
        <taxon>Bacteria</taxon>
        <taxon>Bacillati</taxon>
        <taxon>Actinomycetota</taxon>
        <taxon>Actinomycetes</taxon>
        <taxon>Streptosporangiales</taxon>
        <taxon>Streptosporangiaceae</taxon>
        <taxon>Herbidospora</taxon>
    </lineage>
</organism>
<dbReference type="EMBL" id="SZQA01000021">
    <property type="protein sequence ID" value="TKK86457.1"/>
    <property type="molecule type" value="Genomic_DNA"/>
</dbReference>
<keyword evidence="2" id="KW-0472">Membrane</keyword>
<proteinExistence type="predicted"/>
<evidence type="ECO:0008006" key="5">
    <source>
        <dbReference type="Google" id="ProtNLM"/>
    </source>
</evidence>
<name>A0A4U3MF11_9ACTN</name>
<reference evidence="3 4" key="1">
    <citation type="submission" date="2019-04" db="EMBL/GenBank/DDBJ databases">
        <title>Herbidospora sp. NEAU-GS14.nov., a novel actinomycete isolated from soil.</title>
        <authorList>
            <person name="Han L."/>
        </authorList>
    </citation>
    <scope>NUCLEOTIDE SEQUENCE [LARGE SCALE GENOMIC DNA]</scope>
    <source>
        <strain evidence="3 4">NEAU-GS14</strain>
    </source>
</reference>
<dbReference type="RefSeq" id="WP_137248929.1">
    <property type="nucleotide sequence ID" value="NZ_SZQA01000021.1"/>
</dbReference>
<feature type="transmembrane region" description="Helical" evidence="2">
    <location>
        <begin position="241"/>
        <end position="268"/>
    </location>
</feature>
<evidence type="ECO:0000313" key="4">
    <source>
        <dbReference type="Proteomes" id="UP000308705"/>
    </source>
</evidence>
<feature type="transmembrane region" description="Helical" evidence="2">
    <location>
        <begin position="208"/>
        <end position="229"/>
    </location>
</feature>
<keyword evidence="4" id="KW-1185">Reference proteome</keyword>
<feature type="transmembrane region" description="Helical" evidence="2">
    <location>
        <begin position="138"/>
        <end position="162"/>
    </location>
</feature>
<sequence length="336" mass="36299">MTTPLTIPFSDPADDDGPDLPDYVGIVDRAPRADLATIAHLPRPVIPLDEPVTPPAASPAPAPAGEVEKGRTRRVKRLREQVAEARLLADLQADDTPLQLDSPKVRRRQRAAHEAARLHALAQDPAMRAWSAARMRRLLVAGAMVGLALALAWSTAGVQHFAADGADAWSPGWLFAWFVEPFMSITLLVVVGARAYMATLGQPIRSTILVRIEWLFLALTLGMNAFPYLPGVADSFSFPRLVLHLIGPIVAVALVMALPIILAAFAALDFTPEDQRNGPLTGLTYRASPELIARVQALTAEGELPRHPSARQIQRALSCGMDTARALRDALTDPNL</sequence>
<gene>
    <name evidence="3" type="ORF">FDA94_21825</name>
</gene>
<keyword evidence="2" id="KW-1133">Transmembrane helix</keyword>
<dbReference type="Proteomes" id="UP000308705">
    <property type="component" value="Unassembled WGS sequence"/>
</dbReference>
<protein>
    <recommendedName>
        <fullName evidence="5">Conjugal transfer protein TraI</fullName>
    </recommendedName>
</protein>
<dbReference type="OrthoDB" id="3521215at2"/>
<accession>A0A4U3MF11</accession>
<feature type="region of interest" description="Disordered" evidence="1">
    <location>
        <begin position="49"/>
        <end position="73"/>
    </location>
</feature>
<keyword evidence="2" id="KW-0812">Transmembrane</keyword>
<evidence type="ECO:0000313" key="3">
    <source>
        <dbReference type="EMBL" id="TKK86457.1"/>
    </source>
</evidence>
<evidence type="ECO:0000256" key="1">
    <source>
        <dbReference type="SAM" id="MobiDB-lite"/>
    </source>
</evidence>
<feature type="transmembrane region" description="Helical" evidence="2">
    <location>
        <begin position="174"/>
        <end position="196"/>
    </location>
</feature>
<dbReference type="AlphaFoldDB" id="A0A4U3MF11"/>
<comment type="caution">
    <text evidence="3">The sequence shown here is derived from an EMBL/GenBank/DDBJ whole genome shotgun (WGS) entry which is preliminary data.</text>
</comment>
<feature type="compositionally biased region" description="Pro residues" evidence="1">
    <location>
        <begin position="52"/>
        <end position="62"/>
    </location>
</feature>
<evidence type="ECO:0000256" key="2">
    <source>
        <dbReference type="SAM" id="Phobius"/>
    </source>
</evidence>